<dbReference type="OrthoDB" id="5616234at2"/>
<keyword evidence="2 7" id="KW-0813">Transport</keyword>
<evidence type="ECO:0000256" key="6">
    <source>
        <dbReference type="ARBA" id="ARBA00025595"/>
    </source>
</evidence>
<dbReference type="EMBL" id="CP042220">
    <property type="protein sequence ID" value="QDX31929.1"/>
    <property type="molecule type" value="Genomic_DNA"/>
</dbReference>
<dbReference type="Pfam" id="PF04138">
    <property type="entry name" value="GtrA_DPMS_TM"/>
    <property type="match status" value="1"/>
</dbReference>
<accession>A0A5B8HTU3</accession>
<evidence type="ECO:0000256" key="3">
    <source>
        <dbReference type="ARBA" id="ARBA00022692"/>
    </source>
</evidence>
<name>A0A5B8HTU3_9GAMM</name>
<dbReference type="PANTHER" id="PTHR38459">
    <property type="entry name" value="PROPHAGE BACTOPRENOL-LINKED GLUCOSE TRANSLOCASE HOMOLOG"/>
    <property type="match status" value="1"/>
</dbReference>
<evidence type="ECO:0000256" key="4">
    <source>
        <dbReference type="ARBA" id="ARBA00022989"/>
    </source>
</evidence>
<feature type="transmembrane region" description="Helical" evidence="8">
    <location>
        <begin position="85"/>
        <end position="106"/>
    </location>
</feature>
<evidence type="ECO:0000313" key="10">
    <source>
        <dbReference type="EMBL" id="QDX31929.1"/>
    </source>
</evidence>
<protein>
    <recommendedName>
        <fullName evidence="7">Bactoprenol-linked glucose translocase</fullName>
    </recommendedName>
</protein>
<evidence type="ECO:0000259" key="9">
    <source>
        <dbReference type="Pfam" id="PF04138"/>
    </source>
</evidence>
<dbReference type="GO" id="GO:0000271">
    <property type="term" value="P:polysaccharide biosynthetic process"/>
    <property type="evidence" value="ECO:0007669"/>
    <property type="project" value="InterPro"/>
</dbReference>
<dbReference type="InterPro" id="IPR016480">
    <property type="entry name" value="Glc_translocase_bactprenl-link"/>
</dbReference>
<evidence type="ECO:0000256" key="7">
    <source>
        <dbReference type="PIRNR" id="PIRNR006298"/>
    </source>
</evidence>
<feature type="transmembrane region" description="Helical" evidence="8">
    <location>
        <begin position="59"/>
        <end position="79"/>
    </location>
</feature>
<evidence type="ECO:0000256" key="8">
    <source>
        <dbReference type="SAM" id="Phobius"/>
    </source>
</evidence>
<dbReference type="AlphaFoldDB" id="A0A5B8HTU3"/>
<sequence length="116" mass="12701">MRYLCTGGINTLIHWSVFLILTGVFTVDQAVANLSAFCVAVSCSYVINARWTFRASVSLARFGLYVGFMAVLAGLTGYAGQHLRFPALLTLVLFSAVSLVFGYLYARCIVFREPSS</sequence>
<evidence type="ECO:0000256" key="1">
    <source>
        <dbReference type="ARBA" id="ARBA00004141"/>
    </source>
</evidence>
<proteinExistence type="inferred from homology"/>
<evidence type="ECO:0000256" key="5">
    <source>
        <dbReference type="ARBA" id="ARBA00023136"/>
    </source>
</evidence>
<comment type="subcellular location">
    <subcellularLocation>
        <location evidence="1">Membrane</location>
        <topology evidence="1">Multi-pass membrane protein</topology>
    </subcellularLocation>
</comment>
<evidence type="ECO:0000313" key="11">
    <source>
        <dbReference type="Proteomes" id="UP000320591"/>
    </source>
</evidence>
<dbReference type="InterPro" id="IPR007267">
    <property type="entry name" value="GtrA_DPMS_TM"/>
</dbReference>
<keyword evidence="11" id="KW-1185">Reference proteome</keyword>
<gene>
    <name evidence="10" type="ORF">Dpoa569_0001201</name>
</gene>
<dbReference type="Proteomes" id="UP000320591">
    <property type="component" value="Chromosome"/>
</dbReference>
<feature type="domain" description="GtrA/DPMS transmembrane" evidence="9">
    <location>
        <begin position="2"/>
        <end position="111"/>
    </location>
</feature>
<dbReference type="GO" id="GO:0005886">
    <property type="term" value="C:plasma membrane"/>
    <property type="evidence" value="ECO:0007669"/>
    <property type="project" value="TreeGrafter"/>
</dbReference>
<comment type="function">
    <text evidence="6 7">Involved in O antigen modification. Involved in the translocation of bactoprenol-linked glucose across the cytoplasmic membrane.</text>
</comment>
<dbReference type="KEGG" id="dic:Dpoa569_0001201"/>
<evidence type="ECO:0000256" key="2">
    <source>
        <dbReference type="ARBA" id="ARBA00022448"/>
    </source>
</evidence>
<dbReference type="STRING" id="568768.GCA_000406125_02672"/>
<organism evidence="10 11">
    <name type="scientific">Dickeya poaceiphila</name>
    <dbReference type="NCBI Taxonomy" id="568768"/>
    <lineage>
        <taxon>Bacteria</taxon>
        <taxon>Pseudomonadati</taxon>
        <taxon>Pseudomonadota</taxon>
        <taxon>Gammaproteobacteria</taxon>
        <taxon>Enterobacterales</taxon>
        <taxon>Pectobacteriaceae</taxon>
        <taxon>Dickeya</taxon>
    </lineage>
</organism>
<keyword evidence="3 8" id="KW-0812">Transmembrane</keyword>
<keyword evidence="5 8" id="KW-0472">Membrane</keyword>
<comment type="similarity">
    <text evidence="7">Belongs to the gtrA family.</text>
</comment>
<dbReference type="PANTHER" id="PTHR38459:SF1">
    <property type="entry name" value="PROPHAGE BACTOPRENOL-LINKED GLUCOSE TRANSLOCASE HOMOLOG"/>
    <property type="match status" value="1"/>
</dbReference>
<keyword evidence="4 8" id="KW-1133">Transmembrane helix</keyword>
<dbReference type="InterPro" id="IPR051401">
    <property type="entry name" value="GtrA_CellWall_Glycosyl"/>
</dbReference>
<dbReference type="PIRSF" id="PIRSF006298">
    <property type="entry name" value="GtrA_prd"/>
    <property type="match status" value="1"/>
</dbReference>
<reference evidence="10 11" key="1">
    <citation type="journal article" date="2019" name="Environ. Microbiol.">
        <title>The phytopathogenic nature of Dickeya aquatica 174/2 and the dynamic early evolution of Dickeya pathogenicity.</title>
        <authorList>
            <person name="Duprey A."/>
            <person name="Taib N."/>
            <person name="Leonard S."/>
            <person name="Garin T."/>
            <person name="Flandrois J.P."/>
            <person name="Nasser W."/>
            <person name="Brochier-Armanet C."/>
            <person name="Reverchon S."/>
        </authorList>
    </citation>
    <scope>NUCLEOTIDE SEQUENCE [LARGE SCALE GENOMIC DNA]</scope>
    <source>
        <strain evidence="10 11">NCPPB 569</strain>
    </source>
</reference>